<evidence type="ECO:0000313" key="9">
    <source>
        <dbReference type="EMBL" id="AIC11465.1"/>
    </source>
</evidence>
<reference evidence="9 10" key="1">
    <citation type="submission" date="2013-08" db="EMBL/GenBank/DDBJ databases">
        <authorList>
            <person name="Stouthamer R."/>
            <person name="Nunney L."/>
        </authorList>
    </citation>
    <scope>NUCLEOTIDE SEQUENCE [LARGE SCALE GENOMIC DNA]</scope>
    <source>
        <strain evidence="10">ann-1</strain>
    </source>
</reference>
<evidence type="ECO:0000256" key="2">
    <source>
        <dbReference type="ARBA" id="ARBA00007027"/>
    </source>
</evidence>
<evidence type="ECO:0000256" key="5">
    <source>
        <dbReference type="ARBA" id="ARBA00023015"/>
    </source>
</evidence>
<dbReference type="Gene3D" id="1.10.1270.10">
    <property type="entry name" value="TrpR-like"/>
    <property type="match status" value="1"/>
</dbReference>
<dbReference type="PIRSF" id="PIRSF003196">
    <property type="entry name" value="Trp_repressor"/>
    <property type="match status" value="1"/>
</dbReference>
<evidence type="ECO:0000313" key="10">
    <source>
        <dbReference type="Proteomes" id="UP000027215"/>
    </source>
</evidence>
<dbReference type="PANTHER" id="PTHR38025">
    <property type="entry name" value="TRP OPERON REPRESSOR"/>
    <property type="match status" value="1"/>
</dbReference>
<keyword evidence="3" id="KW-0963">Cytoplasm</keyword>
<dbReference type="AlphaFoldDB" id="A0A060H838"/>
<dbReference type="InterPro" id="IPR010921">
    <property type="entry name" value="Trp_repressor/repl_initiator"/>
</dbReference>
<dbReference type="RefSeq" id="WP_024748816.1">
    <property type="nucleotide sequence ID" value="NZ_CP006696.1"/>
</dbReference>
<gene>
    <name evidence="9" type="ORF">D934_09565</name>
</gene>
<dbReference type="Pfam" id="PF01371">
    <property type="entry name" value="Trp_repressor"/>
    <property type="match status" value="1"/>
</dbReference>
<comment type="similarity">
    <text evidence="2">Belongs to the TrpR family.</text>
</comment>
<dbReference type="PANTHER" id="PTHR38025:SF1">
    <property type="entry name" value="TRP OPERON REPRESSOR"/>
    <property type="match status" value="1"/>
</dbReference>
<dbReference type="GO" id="GO:0005737">
    <property type="term" value="C:cytoplasm"/>
    <property type="evidence" value="ECO:0007669"/>
    <property type="project" value="UniProtKB-SubCell"/>
</dbReference>
<organism evidence="9 10">
    <name type="scientific">Xylella fastidiosa subsp. sandyi Ann-1</name>
    <dbReference type="NCBI Taxonomy" id="155920"/>
    <lineage>
        <taxon>Bacteria</taxon>
        <taxon>Pseudomonadati</taxon>
        <taxon>Pseudomonadota</taxon>
        <taxon>Gammaproteobacteria</taxon>
        <taxon>Lysobacterales</taxon>
        <taxon>Lysobacteraceae</taxon>
        <taxon>Xylella</taxon>
    </lineage>
</organism>
<dbReference type="NCBIfam" id="TIGR01321">
    <property type="entry name" value="TrpR"/>
    <property type="match status" value="1"/>
</dbReference>
<dbReference type="KEGG" id="xfs:D934_09565"/>
<dbReference type="GO" id="GO:0043565">
    <property type="term" value="F:sequence-specific DNA binding"/>
    <property type="evidence" value="ECO:0007669"/>
    <property type="project" value="UniProtKB-UniRule"/>
</dbReference>
<accession>A0A060H838</accession>
<name>A0A060H838_XYLFS</name>
<evidence type="ECO:0000256" key="3">
    <source>
        <dbReference type="ARBA" id="ARBA00022490"/>
    </source>
</evidence>
<evidence type="ECO:0000256" key="7">
    <source>
        <dbReference type="ARBA" id="ARBA00023163"/>
    </source>
</evidence>
<keyword evidence="4" id="KW-0678">Repressor</keyword>
<dbReference type="InterPro" id="IPR013335">
    <property type="entry name" value="Trp_repress_bac"/>
</dbReference>
<protein>
    <recommendedName>
        <fullName evidence="8">Trp operon repressor</fullName>
    </recommendedName>
</protein>
<keyword evidence="6" id="KW-0238">DNA-binding</keyword>
<dbReference type="EMBL" id="CP006696">
    <property type="protein sequence ID" value="AIC11465.1"/>
    <property type="molecule type" value="Genomic_DNA"/>
</dbReference>
<sequence>MSREQAFEMLIKILCKTDSTDDMKLILECILTRSEMEDLIDRIRIYNELLNTSNSQREVASKLGASITKITRGAANLQDNNIKDFLRKKISY</sequence>
<dbReference type="HOGENOM" id="CLU_2573116_0_0_6"/>
<evidence type="ECO:0000256" key="8">
    <source>
        <dbReference type="NCBIfam" id="TIGR01321"/>
    </source>
</evidence>
<dbReference type="InterPro" id="IPR038116">
    <property type="entry name" value="TrpR-like_sf"/>
</dbReference>
<keyword evidence="7" id="KW-0804">Transcription</keyword>
<dbReference type="SUPFAM" id="SSF48295">
    <property type="entry name" value="TrpR-like"/>
    <property type="match status" value="1"/>
</dbReference>
<proteinExistence type="inferred from homology"/>
<evidence type="ECO:0000256" key="6">
    <source>
        <dbReference type="ARBA" id="ARBA00023125"/>
    </source>
</evidence>
<comment type="subcellular location">
    <subcellularLocation>
        <location evidence="1">Cytoplasm</location>
    </subcellularLocation>
</comment>
<evidence type="ECO:0000256" key="4">
    <source>
        <dbReference type="ARBA" id="ARBA00022491"/>
    </source>
</evidence>
<dbReference type="PATRIC" id="fig|155920.8.peg.2235"/>
<evidence type="ECO:0000256" key="1">
    <source>
        <dbReference type="ARBA" id="ARBA00004496"/>
    </source>
</evidence>
<dbReference type="Proteomes" id="UP000027215">
    <property type="component" value="Chromosome"/>
</dbReference>
<dbReference type="GO" id="GO:0003700">
    <property type="term" value="F:DNA-binding transcription factor activity"/>
    <property type="evidence" value="ECO:0007669"/>
    <property type="project" value="UniProtKB-UniRule"/>
</dbReference>
<keyword evidence="5" id="KW-0805">Transcription regulation</keyword>
<dbReference type="InterPro" id="IPR000831">
    <property type="entry name" value="Trp_repress"/>
</dbReference>